<evidence type="ECO:0000256" key="10">
    <source>
        <dbReference type="SAM" id="Phobius"/>
    </source>
</evidence>
<evidence type="ECO:0000256" key="9">
    <source>
        <dbReference type="ARBA" id="ARBA00061644"/>
    </source>
</evidence>
<evidence type="ECO:0000256" key="3">
    <source>
        <dbReference type="ARBA" id="ARBA00022475"/>
    </source>
</evidence>
<dbReference type="EMBL" id="BMDC01000001">
    <property type="protein sequence ID" value="GGH61309.1"/>
    <property type="molecule type" value="Genomic_DNA"/>
</dbReference>
<dbReference type="GO" id="GO:0016887">
    <property type="term" value="F:ATP hydrolysis activity"/>
    <property type="evidence" value="ECO:0007669"/>
    <property type="project" value="InterPro"/>
</dbReference>
<evidence type="ECO:0000256" key="1">
    <source>
        <dbReference type="ARBA" id="ARBA00004651"/>
    </source>
</evidence>
<dbReference type="SUPFAM" id="SSF90123">
    <property type="entry name" value="ABC transporter transmembrane region"/>
    <property type="match status" value="1"/>
</dbReference>
<dbReference type="InterPro" id="IPR036640">
    <property type="entry name" value="ABC1_TM_sf"/>
</dbReference>
<feature type="transmembrane region" description="Helical" evidence="10">
    <location>
        <begin position="151"/>
        <end position="172"/>
    </location>
</feature>
<dbReference type="GO" id="GO:0005886">
    <property type="term" value="C:plasma membrane"/>
    <property type="evidence" value="ECO:0007669"/>
    <property type="project" value="UniProtKB-SubCell"/>
</dbReference>
<dbReference type="PANTHER" id="PTHR43394:SF1">
    <property type="entry name" value="ATP-BINDING CASSETTE SUB-FAMILY B MEMBER 10, MITOCHONDRIAL"/>
    <property type="match status" value="1"/>
</dbReference>
<dbReference type="Proteomes" id="UP000600171">
    <property type="component" value="Unassembled WGS sequence"/>
</dbReference>
<keyword evidence="2" id="KW-0813">Transport</keyword>
<evidence type="ECO:0000259" key="12">
    <source>
        <dbReference type="PROSITE" id="PS50929"/>
    </source>
</evidence>
<evidence type="ECO:0000313" key="14">
    <source>
        <dbReference type="Proteomes" id="UP000600171"/>
    </source>
</evidence>
<dbReference type="InterPro" id="IPR003439">
    <property type="entry name" value="ABC_transporter-like_ATP-bd"/>
</dbReference>
<dbReference type="RefSeq" id="WP_188359217.1">
    <property type="nucleotide sequence ID" value="NZ_BMDC01000001.1"/>
</dbReference>
<dbReference type="InterPro" id="IPR011527">
    <property type="entry name" value="ABC1_TM_dom"/>
</dbReference>
<keyword evidence="3" id="KW-1003">Cell membrane</keyword>
<dbReference type="PROSITE" id="PS50893">
    <property type="entry name" value="ABC_TRANSPORTER_2"/>
    <property type="match status" value="1"/>
</dbReference>
<accession>A0A917IRM4</accession>
<keyword evidence="14" id="KW-1185">Reference proteome</keyword>
<keyword evidence="4 10" id="KW-0812">Transmembrane</keyword>
<keyword evidence="5" id="KW-0547">Nucleotide-binding</keyword>
<feature type="domain" description="ABC transmembrane type-1" evidence="12">
    <location>
        <begin position="39"/>
        <end position="323"/>
    </location>
</feature>
<organism evidence="13 14">
    <name type="scientific">Rothia aerolata</name>
    <dbReference type="NCBI Taxonomy" id="1812262"/>
    <lineage>
        <taxon>Bacteria</taxon>
        <taxon>Bacillati</taxon>
        <taxon>Actinomycetota</taxon>
        <taxon>Actinomycetes</taxon>
        <taxon>Micrococcales</taxon>
        <taxon>Micrococcaceae</taxon>
        <taxon>Rothia</taxon>
    </lineage>
</organism>
<dbReference type="CDD" id="cd18543">
    <property type="entry name" value="ABC_6TM_Rv0194_D1_like"/>
    <property type="match status" value="1"/>
</dbReference>
<dbReference type="InterPro" id="IPR003593">
    <property type="entry name" value="AAA+_ATPase"/>
</dbReference>
<protein>
    <submittedName>
        <fullName evidence="13">ABC transporter</fullName>
    </submittedName>
</protein>
<dbReference type="SMART" id="SM00382">
    <property type="entry name" value="AAA"/>
    <property type="match status" value="1"/>
</dbReference>
<dbReference type="Pfam" id="PF00005">
    <property type="entry name" value="ABC_tran"/>
    <property type="match status" value="1"/>
</dbReference>
<evidence type="ECO:0000256" key="6">
    <source>
        <dbReference type="ARBA" id="ARBA00022840"/>
    </source>
</evidence>
<evidence type="ECO:0000313" key="13">
    <source>
        <dbReference type="EMBL" id="GGH61309.1"/>
    </source>
</evidence>
<dbReference type="GO" id="GO:0005524">
    <property type="term" value="F:ATP binding"/>
    <property type="evidence" value="ECO:0007669"/>
    <property type="project" value="UniProtKB-KW"/>
</dbReference>
<proteinExistence type="inferred from homology"/>
<feature type="transmembrane region" description="Helical" evidence="10">
    <location>
        <begin position="75"/>
        <end position="97"/>
    </location>
</feature>
<dbReference type="InterPro" id="IPR027417">
    <property type="entry name" value="P-loop_NTPase"/>
</dbReference>
<evidence type="ECO:0000256" key="7">
    <source>
        <dbReference type="ARBA" id="ARBA00022989"/>
    </source>
</evidence>
<evidence type="ECO:0000259" key="11">
    <source>
        <dbReference type="PROSITE" id="PS50893"/>
    </source>
</evidence>
<dbReference type="PROSITE" id="PS50929">
    <property type="entry name" value="ABC_TM1F"/>
    <property type="match status" value="1"/>
</dbReference>
<dbReference type="InterPro" id="IPR039421">
    <property type="entry name" value="Type_1_exporter"/>
</dbReference>
<reference evidence="13 14" key="1">
    <citation type="journal article" date="2014" name="Int. J. Syst. Evol. Microbiol.">
        <title>Complete genome sequence of Corynebacterium casei LMG S-19264T (=DSM 44701T), isolated from a smear-ripened cheese.</title>
        <authorList>
            <consortium name="US DOE Joint Genome Institute (JGI-PGF)"/>
            <person name="Walter F."/>
            <person name="Albersmeier A."/>
            <person name="Kalinowski J."/>
            <person name="Ruckert C."/>
        </authorList>
    </citation>
    <scope>NUCLEOTIDE SEQUENCE [LARGE SCALE GENOMIC DNA]</scope>
    <source>
        <strain evidence="13 14">CCM 8669</strain>
    </source>
</reference>
<dbReference type="PROSITE" id="PS00211">
    <property type="entry name" value="ABC_TRANSPORTER_1"/>
    <property type="match status" value="1"/>
</dbReference>
<comment type="caution">
    <text evidence="13">The sequence shown here is derived from an EMBL/GenBank/DDBJ whole genome shotgun (WGS) entry which is preliminary data.</text>
</comment>
<comment type="similarity">
    <text evidence="9">Belongs to the ABC transporter superfamily. Lipid exporter (TC 3.A.1.106) family.</text>
</comment>
<dbReference type="Gene3D" id="3.40.50.300">
    <property type="entry name" value="P-loop containing nucleotide triphosphate hydrolases"/>
    <property type="match status" value="1"/>
</dbReference>
<feature type="domain" description="ABC transporter" evidence="11">
    <location>
        <begin position="378"/>
        <end position="618"/>
    </location>
</feature>
<evidence type="ECO:0000256" key="4">
    <source>
        <dbReference type="ARBA" id="ARBA00022692"/>
    </source>
</evidence>
<evidence type="ECO:0000256" key="2">
    <source>
        <dbReference type="ARBA" id="ARBA00022448"/>
    </source>
</evidence>
<keyword evidence="6" id="KW-0067">ATP-binding</keyword>
<feature type="transmembrane region" description="Helical" evidence="10">
    <location>
        <begin position="178"/>
        <end position="199"/>
    </location>
</feature>
<keyword evidence="7 10" id="KW-1133">Transmembrane helix</keyword>
<sequence length="631" mass="68443">MSLIESKREPVPAPLQVGSQEPPALGLWEYMRPIRARWFLGCAVAVTATVIGISIPQVLAWIVDHLVGSETPTPGRVWAGGALITVLGLAQAVLFFVRRMLVVDTAATVEMTMRMRLYDKLSRMPVSFHDRWPSGQLLTRSTSDMSMIRRWISFGSIQSVTSALAILVGLFYLFRGSWLLGLIYTCSLPPTLLVLWFFIKRMKKLTRRSQQQSGDLATSVEESVQGIRVLKALGQGENALDRFTDESAELMHTEIDRSKTLGSTFVKTSLLTGATMAISLLVGINEVANGQMTVGALTAFFATTAMLTPHVERSGMMISMYLDSKVAMDRHREIMSEPSGERVLLVPGVTTPVPGSEAGQPGSDVLPSSQPYQQAAEIRFEHADFSYEGSPTPVFTDLSLTVAPGEILALVGPTGCGKSTLLQLIPRLYSLTGGDLLVDGHSVADLPLPDLRSQIAVAFEEPILFSSSVRDNVLVGVDRASKTEQELDQIVEDALRISASDFVSDLPDGVHTLIGEEGMSLSGGQRQRLSLARAIATRPRILLLDDPLSALDVKTEEAVVGMLSEHLNQTTVVITAHRPSTVALADRVALMQDGAIAATGRHSELMSNPDYARLMSLDADIVEEGDAPWHA</sequence>
<evidence type="ECO:0000256" key="8">
    <source>
        <dbReference type="ARBA" id="ARBA00023136"/>
    </source>
</evidence>
<dbReference type="FunFam" id="3.40.50.300:FF:000299">
    <property type="entry name" value="ABC transporter ATP-binding protein/permease"/>
    <property type="match status" value="1"/>
</dbReference>
<feature type="transmembrane region" description="Helical" evidence="10">
    <location>
        <begin position="38"/>
        <end position="63"/>
    </location>
</feature>
<feature type="transmembrane region" description="Helical" evidence="10">
    <location>
        <begin position="265"/>
        <end position="284"/>
    </location>
</feature>
<dbReference type="AlphaFoldDB" id="A0A917IRM4"/>
<dbReference type="SUPFAM" id="SSF52540">
    <property type="entry name" value="P-loop containing nucleoside triphosphate hydrolases"/>
    <property type="match status" value="1"/>
</dbReference>
<dbReference type="Pfam" id="PF00664">
    <property type="entry name" value="ABC_membrane"/>
    <property type="match status" value="1"/>
</dbReference>
<name>A0A917IRM4_9MICC</name>
<comment type="subcellular location">
    <subcellularLocation>
        <location evidence="1">Cell membrane</location>
        <topology evidence="1">Multi-pass membrane protein</topology>
    </subcellularLocation>
</comment>
<dbReference type="PANTHER" id="PTHR43394">
    <property type="entry name" value="ATP-DEPENDENT PERMEASE MDL1, MITOCHONDRIAL"/>
    <property type="match status" value="1"/>
</dbReference>
<keyword evidence="8 10" id="KW-0472">Membrane</keyword>
<gene>
    <name evidence="13" type="ORF">GCM10007359_10340</name>
</gene>
<dbReference type="GO" id="GO:0015421">
    <property type="term" value="F:ABC-type oligopeptide transporter activity"/>
    <property type="evidence" value="ECO:0007669"/>
    <property type="project" value="TreeGrafter"/>
</dbReference>
<evidence type="ECO:0000256" key="5">
    <source>
        <dbReference type="ARBA" id="ARBA00022741"/>
    </source>
</evidence>
<dbReference type="InterPro" id="IPR017871">
    <property type="entry name" value="ABC_transporter-like_CS"/>
</dbReference>
<dbReference type="Gene3D" id="1.20.1560.10">
    <property type="entry name" value="ABC transporter type 1, transmembrane domain"/>
    <property type="match status" value="1"/>
</dbReference>